<protein>
    <submittedName>
        <fullName evidence="1">Uncharacterized protein</fullName>
    </submittedName>
</protein>
<comment type="caution">
    <text evidence="1">The sequence shown here is derived from an EMBL/GenBank/DDBJ whole genome shotgun (WGS) entry which is preliminary data.</text>
</comment>
<dbReference type="EMBL" id="QTSX02004399">
    <property type="protein sequence ID" value="KAJ9064940.1"/>
    <property type="molecule type" value="Genomic_DNA"/>
</dbReference>
<proteinExistence type="predicted"/>
<organism evidence="1 2">
    <name type="scientific">Entomophthora muscae</name>
    <dbReference type="NCBI Taxonomy" id="34485"/>
    <lineage>
        <taxon>Eukaryota</taxon>
        <taxon>Fungi</taxon>
        <taxon>Fungi incertae sedis</taxon>
        <taxon>Zoopagomycota</taxon>
        <taxon>Entomophthoromycotina</taxon>
        <taxon>Entomophthoromycetes</taxon>
        <taxon>Entomophthorales</taxon>
        <taxon>Entomophthoraceae</taxon>
        <taxon>Entomophthora</taxon>
    </lineage>
</organism>
<evidence type="ECO:0000313" key="2">
    <source>
        <dbReference type="Proteomes" id="UP001165960"/>
    </source>
</evidence>
<gene>
    <name evidence="1" type="ORF">DSO57_1025090</name>
</gene>
<sequence length="123" mass="13800">MGYGADTWIFLVKLLENIVPLLAQHSALSPALAHWKYGAPTMMDPGFDLEHTLIVFGEKLKPRPLLHLHPESARSEVSTLQQFPREELYTDAVNSCRQAGAKEKMPDIPTPPCGDTALYYHRT</sequence>
<accession>A0ACC2SRK7</accession>
<name>A0ACC2SRK7_9FUNG</name>
<evidence type="ECO:0000313" key="1">
    <source>
        <dbReference type="EMBL" id="KAJ9064940.1"/>
    </source>
</evidence>
<dbReference type="Proteomes" id="UP001165960">
    <property type="component" value="Unassembled WGS sequence"/>
</dbReference>
<reference evidence="1" key="1">
    <citation type="submission" date="2022-04" db="EMBL/GenBank/DDBJ databases">
        <title>Genome of the entomopathogenic fungus Entomophthora muscae.</title>
        <authorList>
            <person name="Elya C."/>
            <person name="Lovett B.R."/>
            <person name="Lee E."/>
            <person name="Macias A.M."/>
            <person name="Hajek A.E."/>
            <person name="De Bivort B.L."/>
            <person name="Kasson M.T."/>
            <person name="De Fine Licht H.H."/>
            <person name="Stajich J.E."/>
        </authorList>
    </citation>
    <scope>NUCLEOTIDE SEQUENCE</scope>
    <source>
        <strain evidence="1">Berkeley</strain>
    </source>
</reference>
<keyword evidence="2" id="KW-1185">Reference proteome</keyword>